<keyword evidence="1" id="KW-0812">Transmembrane</keyword>
<dbReference type="RefSeq" id="WP_301129758.1">
    <property type="nucleotide sequence ID" value="NZ_JAUHPV010000008.1"/>
</dbReference>
<sequence>MIDPTAAAYALLLGAVAAFNPCGFALLPAYVTVIVTGTADERVGRAVAMRRAIGFGAAMTLAFTAVFLVFGLLFGAVNAGLQGSILPYVSYVTVAIGAALVVLGAVVAWKGELRGPGLSMRGSAPGRSFASQLAYGAAFAVASLSCTIGLFLGVVAQSLAAPGAVAAVVPFVAYGVGMGASILTVSMLAALAGAQAAATLRSRTPLLMRIGGVLMIAAGLYVLVFGLAEVLPHFGIRALDPVLLTTAQWQSTVSAWIASWGTTLLVAAVIAVAVAVVVVLVAARRQERASVPVAAGGADAHEGSAASSDDRVVTADPTTLSAIRDAIGRAER</sequence>
<protein>
    <submittedName>
        <fullName evidence="2">Cytochrome c biogenesis protein CcdA</fullName>
    </submittedName>
</protein>
<reference evidence="2" key="1">
    <citation type="submission" date="2023-06" db="EMBL/GenBank/DDBJ databases">
        <title>SYSU T00b26.</title>
        <authorList>
            <person name="Gao L."/>
            <person name="Fang B.-Z."/>
            <person name="Li W.-J."/>
        </authorList>
    </citation>
    <scope>NUCLEOTIDE SEQUENCE</scope>
    <source>
        <strain evidence="2">SYSU T00b26</strain>
    </source>
</reference>
<feature type="transmembrane region" description="Helical" evidence="1">
    <location>
        <begin position="6"/>
        <end position="31"/>
    </location>
</feature>
<name>A0ABT8G403_9MICO</name>
<evidence type="ECO:0000256" key="1">
    <source>
        <dbReference type="SAM" id="Phobius"/>
    </source>
</evidence>
<feature type="transmembrane region" description="Helical" evidence="1">
    <location>
        <begin position="206"/>
        <end position="228"/>
    </location>
</feature>
<dbReference type="Proteomes" id="UP001172738">
    <property type="component" value="Unassembled WGS sequence"/>
</dbReference>
<accession>A0ABT8G403</accession>
<dbReference type="PANTHER" id="PTHR31272:SF4">
    <property type="entry name" value="CYTOCHROME C-TYPE BIOGENESIS PROTEIN HI_1454-RELATED"/>
    <property type="match status" value="1"/>
</dbReference>
<keyword evidence="1" id="KW-0472">Membrane</keyword>
<dbReference type="PANTHER" id="PTHR31272">
    <property type="entry name" value="CYTOCHROME C-TYPE BIOGENESIS PROTEIN HI_1454-RELATED"/>
    <property type="match status" value="1"/>
</dbReference>
<gene>
    <name evidence="2" type="ORF">QQX04_12605</name>
</gene>
<feature type="transmembrane region" description="Helical" evidence="1">
    <location>
        <begin position="257"/>
        <end position="283"/>
    </location>
</feature>
<dbReference type="EMBL" id="JAUHPV010000008">
    <property type="protein sequence ID" value="MDN4473838.1"/>
    <property type="molecule type" value="Genomic_DNA"/>
</dbReference>
<keyword evidence="1" id="KW-1133">Transmembrane helix</keyword>
<feature type="transmembrane region" description="Helical" evidence="1">
    <location>
        <begin position="171"/>
        <end position="194"/>
    </location>
</feature>
<feature type="transmembrane region" description="Helical" evidence="1">
    <location>
        <begin position="88"/>
        <end position="109"/>
    </location>
</feature>
<organism evidence="2 3">
    <name type="scientific">Demequina zhanjiangensis</name>
    <dbReference type="NCBI Taxonomy" id="3051659"/>
    <lineage>
        <taxon>Bacteria</taxon>
        <taxon>Bacillati</taxon>
        <taxon>Actinomycetota</taxon>
        <taxon>Actinomycetes</taxon>
        <taxon>Micrococcales</taxon>
        <taxon>Demequinaceae</taxon>
        <taxon>Demequina</taxon>
    </lineage>
</organism>
<proteinExistence type="predicted"/>
<feature type="transmembrane region" description="Helical" evidence="1">
    <location>
        <begin position="129"/>
        <end position="151"/>
    </location>
</feature>
<dbReference type="InterPro" id="IPR051790">
    <property type="entry name" value="Cytochrome_c-biogenesis_DsbD"/>
</dbReference>
<evidence type="ECO:0000313" key="3">
    <source>
        <dbReference type="Proteomes" id="UP001172738"/>
    </source>
</evidence>
<comment type="caution">
    <text evidence="2">The sequence shown here is derived from an EMBL/GenBank/DDBJ whole genome shotgun (WGS) entry which is preliminary data.</text>
</comment>
<keyword evidence="3" id="KW-1185">Reference proteome</keyword>
<feature type="transmembrane region" description="Helical" evidence="1">
    <location>
        <begin position="52"/>
        <end position="76"/>
    </location>
</feature>
<evidence type="ECO:0000313" key="2">
    <source>
        <dbReference type="EMBL" id="MDN4473838.1"/>
    </source>
</evidence>